<feature type="domain" description="Peptidase A1" evidence="9">
    <location>
        <begin position="59"/>
        <end position="365"/>
    </location>
</feature>
<dbReference type="PROSITE" id="PS51767">
    <property type="entry name" value="PEPTIDASE_A1"/>
    <property type="match status" value="1"/>
</dbReference>
<feature type="signal peptide" evidence="8">
    <location>
        <begin position="1"/>
        <end position="15"/>
    </location>
</feature>
<accession>A0AAU9JR76</accession>
<feature type="disulfide bond" evidence="6">
    <location>
        <begin position="90"/>
        <end position="95"/>
    </location>
</feature>
<dbReference type="PRINTS" id="PR00792">
    <property type="entry name" value="PEPSIN"/>
</dbReference>
<dbReference type="InterPro" id="IPR033121">
    <property type="entry name" value="PEPTIDASE_A1"/>
</dbReference>
<proteinExistence type="inferred from homology"/>
<evidence type="ECO:0000313" key="11">
    <source>
        <dbReference type="Proteomes" id="UP001162131"/>
    </source>
</evidence>
<organism evidence="10 11">
    <name type="scientific">Blepharisma stoltei</name>
    <dbReference type="NCBI Taxonomy" id="1481888"/>
    <lineage>
        <taxon>Eukaryota</taxon>
        <taxon>Sar</taxon>
        <taxon>Alveolata</taxon>
        <taxon>Ciliophora</taxon>
        <taxon>Postciliodesmatophora</taxon>
        <taxon>Heterotrichea</taxon>
        <taxon>Heterotrichida</taxon>
        <taxon>Blepharismidae</taxon>
        <taxon>Blepharisma</taxon>
    </lineage>
</organism>
<reference evidence="10" key="1">
    <citation type="submission" date="2021-09" db="EMBL/GenBank/DDBJ databases">
        <authorList>
            <consortium name="AG Swart"/>
            <person name="Singh M."/>
            <person name="Singh A."/>
            <person name="Seah K."/>
            <person name="Emmerich C."/>
        </authorList>
    </citation>
    <scope>NUCLEOTIDE SEQUENCE</scope>
    <source>
        <strain evidence="10">ATCC30299</strain>
    </source>
</reference>
<dbReference type="AlphaFoldDB" id="A0AAU9JR76"/>
<comment type="similarity">
    <text evidence="1 7">Belongs to the peptidase A1 family.</text>
</comment>
<comment type="caution">
    <text evidence="10">The sequence shown here is derived from an EMBL/GenBank/DDBJ whole genome shotgun (WGS) entry which is preliminary data.</text>
</comment>
<dbReference type="SUPFAM" id="SSF50630">
    <property type="entry name" value="Acid proteases"/>
    <property type="match status" value="1"/>
</dbReference>
<evidence type="ECO:0000256" key="4">
    <source>
        <dbReference type="ARBA" id="ARBA00022801"/>
    </source>
</evidence>
<dbReference type="InterPro" id="IPR001969">
    <property type="entry name" value="Aspartic_peptidase_AS"/>
</dbReference>
<feature type="active site" evidence="5">
    <location>
        <position position="77"/>
    </location>
</feature>
<dbReference type="Pfam" id="PF00026">
    <property type="entry name" value="Asp"/>
    <property type="match status" value="1"/>
</dbReference>
<evidence type="ECO:0000256" key="5">
    <source>
        <dbReference type="PIRSR" id="PIRSR601461-1"/>
    </source>
</evidence>
<evidence type="ECO:0000259" key="9">
    <source>
        <dbReference type="PROSITE" id="PS51767"/>
    </source>
</evidence>
<evidence type="ECO:0000256" key="2">
    <source>
        <dbReference type="ARBA" id="ARBA00022670"/>
    </source>
</evidence>
<dbReference type="EMBL" id="CAJZBQ010000041">
    <property type="protein sequence ID" value="CAG9326837.1"/>
    <property type="molecule type" value="Genomic_DNA"/>
</dbReference>
<keyword evidence="11" id="KW-1185">Reference proteome</keyword>
<keyword evidence="8" id="KW-0732">Signal</keyword>
<sequence>MKLSLFALLFIVALGSIDIPLSPIYETEEEQMAYFKFIQLRRFLKGNNLPITNYMDAQYYGSIALGTPPQPFTVVFDSGSSNLWVPSAKCTSLACYVHNTYNSAASSTYVANGKAISIQYGSGACSGFISQDTLSWAGLTVKSVFFGEMTSLQGSTWVSSKPDGILGMAWPAISEDGLEPAFMYLAQQNLVSSNSFAFYLTKTAGQSGSVLTLGGYNSALTKGDWNYIPLYKQEWWLIQMGSISVGGKTISGSGFKAILDTGTSLLVGSPSIVNQILALIPSVAQDCSNLAKLPTVNIVLGGVTYAMPPSAYVWQIPNGSANQCINGWQADDLGSELANTVILGDLFIRTYYTLFDMGGSRIGLSTAV</sequence>
<dbReference type="InterPro" id="IPR001461">
    <property type="entry name" value="Aspartic_peptidase_A1"/>
</dbReference>
<feature type="active site" evidence="5">
    <location>
        <position position="260"/>
    </location>
</feature>
<evidence type="ECO:0000256" key="1">
    <source>
        <dbReference type="ARBA" id="ARBA00007447"/>
    </source>
</evidence>
<dbReference type="GO" id="GO:0004190">
    <property type="term" value="F:aspartic-type endopeptidase activity"/>
    <property type="evidence" value="ECO:0007669"/>
    <property type="project" value="UniProtKB-KW"/>
</dbReference>
<dbReference type="GO" id="GO:0006508">
    <property type="term" value="P:proteolysis"/>
    <property type="evidence" value="ECO:0007669"/>
    <property type="project" value="UniProtKB-KW"/>
</dbReference>
<evidence type="ECO:0000313" key="10">
    <source>
        <dbReference type="EMBL" id="CAG9326837.1"/>
    </source>
</evidence>
<dbReference type="PROSITE" id="PS00141">
    <property type="entry name" value="ASP_PROTEASE"/>
    <property type="match status" value="2"/>
</dbReference>
<protein>
    <recommendedName>
        <fullName evidence="9">Peptidase A1 domain-containing protein</fullName>
    </recommendedName>
</protein>
<keyword evidence="2 7" id="KW-0645">Protease</keyword>
<evidence type="ECO:0000256" key="3">
    <source>
        <dbReference type="ARBA" id="ARBA00022750"/>
    </source>
</evidence>
<evidence type="ECO:0000256" key="7">
    <source>
        <dbReference type="RuleBase" id="RU000454"/>
    </source>
</evidence>
<dbReference type="Gene3D" id="2.40.70.10">
    <property type="entry name" value="Acid Proteases"/>
    <property type="match status" value="2"/>
</dbReference>
<keyword evidence="3 7" id="KW-0064">Aspartyl protease</keyword>
<keyword evidence="6" id="KW-1015">Disulfide bond</keyword>
<gene>
    <name evidence="10" type="ORF">BSTOLATCC_MIC42099</name>
</gene>
<dbReference type="InterPro" id="IPR021109">
    <property type="entry name" value="Peptidase_aspartic_dom_sf"/>
</dbReference>
<feature type="chain" id="PRO_5043538215" description="Peptidase A1 domain-containing protein" evidence="8">
    <location>
        <begin position="16"/>
        <end position="368"/>
    </location>
</feature>
<dbReference type="PANTHER" id="PTHR47966:SF51">
    <property type="entry name" value="BETA-SITE APP-CLEAVING ENZYME, ISOFORM A-RELATED"/>
    <property type="match status" value="1"/>
</dbReference>
<name>A0AAU9JR76_9CILI</name>
<dbReference type="Proteomes" id="UP001162131">
    <property type="component" value="Unassembled WGS sequence"/>
</dbReference>
<evidence type="ECO:0000256" key="8">
    <source>
        <dbReference type="SAM" id="SignalP"/>
    </source>
</evidence>
<dbReference type="FunFam" id="2.40.70.10:FF:000149">
    <property type="entry name" value="Uncharacterized protein"/>
    <property type="match status" value="1"/>
</dbReference>
<evidence type="ECO:0000256" key="6">
    <source>
        <dbReference type="PIRSR" id="PIRSR601461-2"/>
    </source>
</evidence>
<dbReference type="PANTHER" id="PTHR47966">
    <property type="entry name" value="BETA-SITE APP-CLEAVING ENZYME, ISOFORM A-RELATED"/>
    <property type="match status" value="1"/>
</dbReference>
<keyword evidence="4 7" id="KW-0378">Hydrolase</keyword>